<organism evidence="1 2">
    <name type="scientific">Bacteroides ovatus</name>
    <dbReference type="NCBI Taxonomy" id="28116"/>
    <lineage>
        <taxon>Bacteria</taxon>
        <taxon>Pseudomonadati</taxon>
        <taxon>Bacteroidota</taxon>
        <taxon>Bacteroidia</taxon>
        <taxon>Bacteroidales</taxon>
        <taxon>Bacteroidaceae</taxon>
        <taxon>Bacteroides</taxon>
    </lineage>
</organism>
<dbReference type="AlphaFoldDB" id="A0A1G6G4B5"/>
<sequence length="240" mass="28588">MGLLPKYKIEELKREKREAKAAKKRKENTRSKIVRFLIVCEGARTEPNYFQALVKDKYSEVRDEKIVGEGKSTCALVNRTLQIKEELEQRRQLPFDRVWVVFDKDDFPDFNEAIKLADSLSFNCAWTNEAFELWYFLHFQYLDAGISRHDYIIKLENEIRKHPNYENYKYKKNDPSVYKMLNTIGDENFAKQCAVRLRSFFEGDLDFKEHKPCTTVDLLVEELENPDLLPRRCNNKRRSI</sequence>
<protein>
    <submittedName>
        <fullName evidence="1">RloB-like protein</fullName>
    </submittedName>
</protein>
<dbReference type="EMBL" id="FMYE01000014">
    <property type="protein sequence ID" value="SDB76847.1"/>
    <property type="molecule type" value="Genomic_DNA"/>
</dbReference>
<proteinExistence type="predicted"/>
<dbReference type="Proteomes" id="UP000183670">
    <property type="component" value="Unassembled WGS sequence"/>
</dbReference>
<gene>
    <name evidence="1" type="ORF">SAMN05192581_101411</name>
</gene>
<dbReference type="RefSeq" id="WP_074557775.1">
    <property type="nucleotide sequence ID" value="NZ_FMYE01000014.1"/>
</dbReference>
<evidence type="ECO:0000313" key="2">
    <source>
        <dbReference type="Proteomes" id="UP000183670"/>
    </source>
</evidence>
<reference evidence="1 2" key="1">
    <citation type="submission" date="2016-10" db="EMBL/GenBank/DDBJ databases">
        <authorList>
            <person name="de Groot N.N."/>
        </authorList>
    </citation>
    <scope>NUCLEOTIDE SEQUENCE [LARGE SCALE GENOMIC DNA]</scope>
    <source>
        <strain evidence="1 2">NLAE-zl-C500</strain>
    </source>
</reference>
<evidence type="ECO:0000313" key="1">
    <source>
        <dbReference type="EMBL" id="SDB76847.1"/>
    </source>
</evidence>
<accession>A0A1G6G4B5</accession>
<dbReference type="InterPro" id="IPR025591">
    <property type="entry name" value="RloB"/>
</dbReference>
<name>A0A1G6G4B5_BACOV</name>
<dbReference type="Pfam" id="PF13707">
    <property type="entry name" value="RloB"/>
    <property type="match status" value="1"/>
</dbReference>